<accession>A0A194WAP2</accession>
<feature type="compositionally biased region" description="Basic and acidic residues" evidence="6">
    <location>
        <begin position="456"/>
        <end position="469"/>
    </location>
</feature>
<dbReference type="EMBL" id="CM003107">
    <property type="protein sequence ID" value="KUI73506.1"/>
    <property type="molecule type" value="Genomic_DNA"/>
</dbReference>
<proteinExistence type="predicted"/>
<evidence type="ECO:0000256" key="3">
    <source>
        <dbReference type="ARBA" id="ARBA00038812"/>
    </source>
</evidence>
<dbReference type="InterPro" id="IPR001012">
    <property type="entry name" value="UBX_dom"/>
</dbReference>
<dbReference type="Pfam" id="PF23187">
    <property type="entry name" value="UBX7_N"/>
    <property type="match status" value="1"/>
</dbReference>
<feature type="compositionally biased region" description="Low complexity" evidence="6">
    <location>
        <begin position="111"/>
        <end position="164"/>
    </location>
</feature>
<organism evidence="8 9">
    <name type="scientific">Cytospora mali</name>
    <name type="common">Apple Valsa canker fungus</name>
    <name type="synonym">Valsa mali</name>
    <dbReference type="NCBI Taxonomy" id="578113"/>
    <lineage>
        <taxon>Eukaryota</taxon>
        <taxon>Fungi</taxon>
        <taxon>Dikarya</taxon>
        <taxon>Ascomycota</taxon>
        <taxon>Pezizomycotina</taxon>
        <taxon>Sordariomycetes</taxon>
        <taxon>Sordariomycetidae</taxon>
        <taxon>Diaporthales</taxon>
        <taxon>Cytosporaceae</taxon>
        <taxon>Cytospora</taxon>
    </lineage>
</organism>
<dbReference type="SUPFAM" id="SSF54236">
    <property type="entry name" value="Ubiquitin-like"/>
    <property type="match status" value="1"/>
</dbReference>
<protein>
    <recommendedName>
        <fullName evidence="4">UBX domain-containing protein 2</fullName>
    </recommendedName>
</protein>
<dbReference type="SMR" id="A0A194WAP2"/>
<feature type="region of interest" description="Disordered" evidence="6">
    <location>
        <begin position="244"/>
        <end position="285"/>
    </location>
</feature>
<sequence length="489" mass="52675">MFFTGTLQEGISKALQESKLVVCFVTDSGEESKTWEDEYLTDDTIAPSLEKDAVLLRLEAGSEEAGYLAAIFPLPKYPTLVIIKNGELKEYIAAGTPKEQFVRRVGGAFQAQTAGQGPETAATASTQSPPPSSDSQAPAQDTATAAPSSTSSSAGQQQPAQSSTVATLAREGEARRQAARKEREAMEKRRREKGKMKEEEEARQDPEKAKQVDAKKKAAQQLAERQRQAREERARVLKRIADDKAERKAREEARRAERRAAAAGDSVEELTAAAGEPAPSSTITMKQHDQCAIQVRLFDGSTIRTRLPAKATLARDVRRWIDEARGDGNTPYTFKVILTPLPNRTVDPATEEDKTLGELGLAPSSTLVLAPMDRYSPAYPGAGAGTSNPLSRLIAAVLAFLGSILGGVTGALTGSGNGGRETRGQGGGGQTSGEELQDRAQGQATGRDGASGSRFKGFENLDDRQRDHQLYNGNSLNFEPRKDEEEKDK</sequence>
<dbReference type="PANTHER" id="PTHR46424:SF1">
    <property type="entry name" value="UBX DOMAIN-CONTAINING PROTEIN 4"/>
    <property type="match status" value="1"/>
</dbReference>
<dbReference type="GO" id="GO:0036503">
    <property type="term" value="P:ERAD pathway"/>
    <property type="evidence" value="ECO:0007669"/>
    <property type="project" value="TreeGrafter"/>
</dbReference>
<dbReference type="Proteomes" id="UP000078559">
    <property type="component" value="Chromosome 10"/>
</dbReference>
<dbReference type="Gene3D" id="3.10.20.90">
    <property type="entry name" value="Phosphatidylinositol 3-kinase Catalytic Subunit, Chain A, domain 1"/>
    <property type="match status" value="1"/>
</dbReference>
<dbReference type="PANTHER" id="PTHR46424">
    <property type="entry name" value="UBX DOMAIN-CONTAINING PROTEIN 4"/>
    <property type="match status" value="1"/>
</dbReference>
<evidence type="ECO:0000256" key="4">
    <source>
        <dbReference type="ARBA" id="ARBA00041575"/>
    </source>
</evidence>
<evidence type="ECO:0000313" key="8">
    <source>
        <dbReference type="EMBL" id="KUI73506.1"/>
    </source>
</evidence>
<comment type="subcellular location">
    <subcellularLocation>
        <location evidence="1">Endoplasmic reticulum membrane</location>
        <topology evidence="1">Peripheral membrane protein</topology>
    </subcellularLocation>
</comment>
<name>A0A194WAP2_CYTMA</name>
<keyword evidence="9" id="KW-1185">Reference proteome</keyword>
<dbReference type="OrthoDB" id="2445133at2759"/>
<reference evidence="8" key="1">
    <citation type="submission" date="2014-12" db="EMBL/GenBank/DDBJ databases">
        <title>Genome Sequence of Valsa Canker Pathogens Uncovers a Specific Adaption of Colonization on Woody Bark.</title>
        <authorList>
            <person name="Yin Z."/>
            <person name="Liu H."/>
            <person name="Gao X."/>
            <person name="Li Z."/>
            <person name="Song N."/>
            <person name="Ke X."/>
            <person name="Dai Q."/>
            <person name="Wu Y."/>
            <person name="Sun Y."/>
            <person name="Xu J.-R."/>
            <person name="Kang Z.K."/>
            <person name="Wang L."/>
            <person name="Huang L."/>
        </authorList>
    </citation>
    <scope>NUCLEOTIDE SEQUENCE [LARGE SCALE GENOMIC DNA]</scope>
    <source>
        <strain evidence="8">03-8</strain>
    </source>
</reference>
<dbReference type="GO" id="GO:0006986">
    <property type="term" value="P:response to unfolded protein"/>
    <property type="evidence" value="ECO:0007669"/>
    <property type="project" value="UniProtKB-KW"/>
</dbReference>
<feature type="domain" description="UBX" evidence="7">
    <location>
        <begin position="286"/>
        <end position="369"/>
    </location>
</feature>
<dbReference type="GO" id="GO:0005789">
    <property type="term" value="C:endoplasmic reticulum membrane"/>
    <property type="evidence" value="ECO:0007669"/>
    <property type="project" value="UniProtKB-SubCell"/>
</dbReference>
<comment type="function">
    <text evidence="5">Involved in endoplasmic reticulum-associated protein degradation (ERAD). Acts as a platform to recruit both UBQLN1 and VCP to the ER during ERAD.</text>
</comment>
<evidence type="ECO:0000259" key="7">
    <source>
        <dbReference type="PROSITE" id="PS50033"/>
    </source>
</evidence>
<feature type="compositionally biased region" description="Basic and acidic residues" evidence="6">
    <location>
        <begin position="244"/>
        <end position="260"/>
    </location>
</feature>
<dbReference type="InterPro" id="IPR029071">
    <property type="entry name" value="Ubiquitin-like_domsf"/>
</dbReference>
<feature type="compositionally biased region" description="Basic and acidic residues" evidence="6">
    <location>
        <begin position="170"/>
        <end position="216"/>
    </location>
</feature>
<keyword evidence="2" id="KW-0834">Unfolded protein response</keyword>
<dbReference type="PROSITE" id="PS50033">
    <property type="entry name" value="UBX"/>
    <property type="match status" value="1"/>
</dbReference>
<feature type="region of interest" description="Disordered" evidence="6">
    <location>
        <begin position="412"/>
        <end position="489"/>
    </location>
</feature>
<feature type="region of interest" description="Disordered" evidence="6">
    <location>
        <begin position="111"/>
        <end position="230"/>
    </location>
</feature>
<dbReference type="InterPro" id="IPR036249">
    <property type="entry name" value="Thioredoxin-like_sf"/>
</dbReference>
<evidence type="ECO:0000256" key="1">
    <source>
        <dbReference type="ARBA" id="ARBA00004406"/>
    </source>
</evidence>
<dbReference type="Pfam" id="PF00789">
    <property type="entry name" value="UBX"/>
    <property type="match status" value="1"/>
</dbReference>
<evidence type="ECO:0000256" key="5">
    <source>
        <dbReference type="ARBA" id="ARBA00046062"/>
    </source>
</evidence>
<feature type="compositionally biased region" description="Basic and acidic residues" evidence="6">
    <location>
        <begin position="479"/>
        <end position="489"/>
    </location>
</feature>
<feature type="compositionally biased region" description="Gly residues" evidence="6">
    <location>
        <begin position="412"/>
        <end position="431"/>
    </location>
</feature>
<gene>
    <name evidence="8" type="ORF">VM1G_08858</name>
</gene>
<dbReference type="Gene3D" id="3.40.30.10">
    <property type="entry name" value="Glutaredoxin"/>
    <property type="match status" value="1"/>
</dbReference>
<dbReference type="AlphaFoldDB" id="A0A194WAP2"/>
<dbReference type="SMART" id="SM00166">
    <property type="entry name" value="UBX"/>
    <property type="match status" value="1"/>
</dbReference>
<evidence type="ECO:0000256" key="2">
    <source>
        <dbReference type="ARBA" id="ARBA00023230"/>
    </source>
</evidence>
<evidence type="ECO:0000256" key="6">
    <source>
        <dbReference type="SAM" id="MobiDB-lite"/>
    </source>
</evidence>
<dbReference type="SUPFAM" id="SSF52833">
    <property type="entry name" value="Thioredoxin-like"/>
    <property type="match status" value="1"/>
</dbReference>
<comment type="subunit">
    <text evidence="3">Directly interacts with VCP. Interacts with UBQLN1. Forms a complex with VCP and UBQLN1.</text>
</comment>
<evidence type="ECO:0000313" key="9">
    <source>
        <dbReference type="Proteomes" id="UP000078559"/>
    </source>
</evidence>